<dbReference type="HOGENOM" id="CLU_012358_1_0_2"/>
<dbReference type="SUPFAM" id="SSF51556">
    <property type="entry name" value="Metallo-dependent hydrolases"/>
    <property type="match status" value="1"/>
</dbReference>
<gene>
    <name evidence="2" type="ordered locus">Mcup_0049</name>
</gene>
<dbReference type="Proteomes" id="UP000007812">
    <property type="component" value="Chromosome"/>
</dbReference>
<dbReference type="Gene3D" id="3.20.20.140">
    <property type="entry name" value="Metal-dependent hydrolases"/>
    <property type="match status" value="1"/>
</dbReference>
<keyword evidence="3" id="KW-1185">Reference proteome</keyword>
<name>F4FXW2_METCR</name>
<dbReference type="GO" id="GO:0016787">
    <property type="term" value="F:hydrolase activity"/>
    <property type="evidence" value="ECO:0007669"/>
    <property type="project" value="UniProtKB-KW"/>
</dbReference>
<dbReference type="PATRIC" id="fig|1006006.8.peg.49"/>
<sequence>MEAPSRIINVEYALLGEDLEIANKVHLEIEDGVIQHIGKGWISGGETYNRSILLPGLVNAHVHSFDGVSPEYGINLPIKEAVGDPRSEKYRILRSFSERKLFSSTLEFLKRSLSIGVLTVVDFNELDLFGAQIAHKIKKNSPVHYISLGRLDGDFSDERLLALKELVDGYGVSSISLGQDLLKKIKNVFMDRLVAIHISETLNQNLVSDVDVAISTLKPKILIHGTHLTKDEIRLIADAKLNLVICPRSNLWFSVGIPNIPEMIKAGVKLLIGTDNAGITDHNLWKEMEVSLLLSRLKDPGSDFSKEILRSSTINFNDSINPVSEGKRVTAIVMTYSDRFTAALNKYSAMIKDPGNLTKVLAPPRTLS</sequence>
<dbReference type="PANTHER" id="PTHR43794">
    <property type="entry name" value="AMINOHYDROLASE SSNA-RELATED"/>
    <property type="match status" value="1"/>
</dbReference>
<dbReference type="STRING" id="1006006.Mcup_0049"/>
<feature type="domain" description="Amidohydrolase-related" evidence="1">
    <location>
        <begin position="52"/>
        <end position="315"/>
    </location>
</feature>
<dbReference type="AlphaFoldDB" id="F4FXW2"/>
<dbReference type="RefSeq" id="WP_013736662.1">
    <property type="nucleotide sequence ID" value="NC_015435.1"/>
</dbReference>
<dbReference type="PANTHER" id="PTHR43794:SF5">
    <property type="entry name" value="CHLOROHYDROLASE FAMILY PROTEIN"/>
    <property type="match status" value="1"/>
</dbReference>
<proteinExistence type="predicted"/>
<dbReference type="EMBL" id="CP002656">
    <property type="protein sequence ID" value="AEB94160.1"/>
    <property type="molecule type" value="Genomic_DNA"/>
</dbReference>
<organism evidence="2 3">
    <name type="scientific">Metallosphaera cuprina (strain Ar-4)</name>
    <dbReference type="NCBI Taxonomy" id="1006006"/>
    <lineage>
        <taxon>Archaea</taxon>
        <taxon>Thermoproteota</taxon>
        <taxon>Thermoprotei</taxon>
        <taxon>Sulfolobales</taxon>
        <taxon>Sulfolobaceae</taxon>
        <taxon>Metallosphaera</taxon>
    </lineage>
</organism>
<reference evidence="2 3" key="1">
    <citation type="journal article" date="2011" name="J. Bacteriol.">
        <title>Complete genome sequence of Metallosphaera cuprina, a metal sulfide-oxidizing archaeon from a hot spring.</title>
        <authorList>
            <person name="Liu L.J."/>
            <person name="You X.Y."/>
            <person name="Zheng H."/>
            <person name="Wang S."/>
            <person name="Jiang C.Y."/>
            <person name="Liu S.J."/>
        </authorList>
    </citation>
    <scope>NUCLEOTIDE SEQUENCE [LARGE SCALE GENOMIC DNA]</scope>
    <source>
        <strain evidence="2 3">Ar-4</strain>
    </source>
</reference>
<evidence type="ECO:0000313" key="3">
    <source>
        <dbReference type="Proteomes" id="UP000007812"/>
    </source>
</evidence>
<dbReference type="InterPro" id="IPR050287">
    <property type="entry name" value="MTA/SAH_deaminase"/>
</dbReference>
<accession>F4FXW2</accession>
<dbReference type="Pfam" id="PF01979">
    <property type="entry name" value="Amidohydro_1"/>
    <property type="match status" value="1"/>
</dbReference>
<dbReference type="KEGG" id="mcn:Mcup_0049"/>
<protein>
    <submittedName>
        <fullName evidence="2">Amidohydrolase</fullName>
    </submittedName>
</protein>
<dbReference type="InterPro" id="IPR032466">
    <property type="entry name" value="Metal_Hydrolase"/>
</dbReference>
<evidence type="ECO:0000313" key="2">
    <source>
        <dbReference type="EMBL" id="AEB94160.1"/>
    </source>
</evidence>
<dbReference type="GeneID" id="10492246"/>
<evidence type="ECO:0000259" key="1">
    <source>
        <dbReference type="Pfam" id="PF01979"/>
    </source>
</evidence>
<dbReference type="eggNOG" id="arCOG00692">
    <property type="taxonomic scope" value="Archaea"/>
</dbReference>
<dbReference type="InterPro" id="IPR006680">
    <property type="entry name" value="Amidohydro-rel"/>
</dbReference>
<dbReference type="OrthoDB" id="42910at2157"/>